<comment type="caution">
    <text evidence="1">The sequence shown here is derived from an EMBL/GenBank/DDBJ whole genome shotgun (WGS) entry which is preliminary data.</text>
</comment>
<dbReference type="EMBL" id="RRYP01003644">
    <property type="protein sequence ID" value="TNV83619.1"/>
    <property type="molecule type" value="Genomic_DNA"/>
</dbReference>
<evidence type="ECO:0000313" key="1">
    <source>
        <dbReference type="EMBL" id="TNV83619.1"/>
    </source>
</evidence>
<dbReference type="SUPFAM" id="SSF52047">
    <property type="entry name" value="RNI-like"/>
    <property type="match status" value="1"/>
</dbReference>
<reference evidence="1" key="1">
    <citation type="submission" date="2019-06" db="EMBL/GenBank/DDBJ databases">
        <authorList>
            <person name="Zheng W."/>
        </authorList>
    </citation>
    <scope>NUCLEOTIDE SEQUENCE</scope>
    <source>
        <strain evidence="1">QDHG01</strain>
    </source>
</reference>
<dbReference type="AlphaFoldDB" id="A0A8J8P0L7"/>
<dbReference type="Proteomes" id="UP000785679">
    <property type="component" value="Unassembled WGS sequence"/>
</dbReference>
<sequence>MLASTFEEEKWKFNHLKTLDQYISIELDIDVRNVEDLFERLFKGPLQLFKKKDLSCKIAIKINTNVCLKNQDTKTHYLKASNVSLAVLALNNCTCLSELEIICGEKCNYQTLQTKKLQLTRLTIKNYHSTQDALIDDVLKKCKATLSYLDCSGSIDLTPLINSRQLRKLRLGGNISDGNLKQIKTFFNLKALNICDKRVTQISKQQRRYMNYRTYYGTLLYPFGDINNPNGENIIVLPQSVTTIEIHKSASLSALQKFLDMNPFVSDATICLQYQHEAAMLLARYRHVQFSFSFEDRLSFTFEQAYSYLHPEYKQKKRKCSCNPGHILYQLLFQRLSDKNQLIKAYCHHYLDDFDLKHLLKEGPPEFIDSLSTFHMAMPFFQKIDYYIKYFNGNDFDKIFQNLITQNDDDDEYLRIILTTSDEVFQARASIDDAFDSIKAMTREQRKSFKITEYFRRQVPTWGYRCVSGFGCPCCLK</sequence>
<keyword evidence="2" id="KW-1185">Reference proteome</keyword>
<organism evidence="1 2">
    <name type="scientific">Halteria grandinella</name>
    <dbReference type="NCBI Taxonomy" id="5974"/>
    <lineage>
        <taxon>Eukaryota</taxon>
        <taxon>Sar</taxon>
        <taxon>Alveolata</taxon>
        <taxon>Ciliophora</taxon>
        <taxon>Intramacronucleata</taxon>
        <taxon>Spirotrichea</taxon>
        <taxon>Stichotrichia</taxon>
        <taxon>Sporadotrichida</taxon>
        <taxon>Halteriidae</taxon>
        <taxon>Halteria</taxon>
    </lineage>
</organism>
<proteinExistence type="predicted"/>
<protein>
    <submittedName>
        <fullName evidence="1">Uncharacterized protein</fullName>
    </submittedName>
</protein>
<evidence type="ECO:0000313" key="2">
    <source>
        <dbReference type="Proteomes" id="UP000785679"/>
    </source>
</evidence>
<accession>A0A8J8P0L7</accession>
<gene>
    <name evidence="1" type="ORF">FGO68_gene7672</name>
</gene>
<name>A0A8J8P0L7_HALGN</name>